<dbReference type="SMART" id="SM00175">
    <property type="entry name" value="RAB"/>
    <property type="match status" value="1"/>
</dbReference>
<evidence type="ECO:0000313" key="3">
    <source>
        <dbReference type="EMBL" id="CCA66705.1"/>
    </source>
</evidence>
<keyword evidence="4" id="KW-1185">Reference proteome</keyword>
<dbReference type="Proteomes" id="UP000007148">
    <property type="component" value="Unassembled WGS sequence"/>
</dbReference>
<dbReference type="SMART" id="SM00174">
    <property type="entry name" value="RHO"/>
    <property type="match status" value="1"/>
</dbReference>
<dbReference type="PROSITE" id="PS51419">
    <property type="entry name" value="RAB"/>
    <property type="match status" value="1"/>
</dbReference>
<dbReference type="STRING" id="1109443.G4T5W2"/>
<sequence>MLCFSVDNPTSLENVESKWIDDIIQYCRGVKLVLVACKCDLREDPATLEKLASQGKNVVVYEEGLAVARRINASRYLECSAKHNRGVTEVFTEAARVSVNARAKGSEGYGASKKHECIAM</sequence>
<reference evidence="3 4" key="1">
    <citation type="journal article" date="2011" name="PLoS Pathog.">
        <title>Endophytic Life Strategies Decoded by Genome and Transcriptome Analyses of the Mutualistic Root Symbiont Piriformospora indica.</title>
        <authorList>
            <person name="Zuccaro A."/>
            <person name="Lahrmann U."/>
            <person name="Guldener U."/>
            <person name="Langen G."/>
            <person name="Pfiffi S."/>
            <person name="Biedenkopf D."/>
            <person name="Wong P."/>
            <person name="Samans B."/>
            <person name="Grimm C."/>
            <person name="Basiewicz M."/>
            <person name="Murat C."/>
            <person name="Martin F."/>
            <person name="Kogel K.H."/>
        </authorList>
    </citation>
    <scope>NUCLEOTIDE SEQUENCE [LARGE SCALE GENOMIC DNA]</scope>
    <source>
        <strain evidence="3 4">DSM 11827</strain>
    </source>
</reference>
<dbReference type="eggNOG" id="KOG0393">
    <property type="taxonomic scope" value="Eukaryota"/>
</dbReference>
<dbReference type="InterPro" id="IPR003578">
    <property type="entry name" value="Small_GTPase_Rho"/>
</dbReference>
<dbReference type="GO" id="GO:0005525">
    <property type="term" value="F:GTP binding"/>
    <property type="evidence" value="ECO:0007669"/>
    <property type="project" value="UniProtKB-KW"/>
</dbReference>
<keyword evidence="1" id="KW-0547">Nucleotide-binding</keyword>
<gene>
    <name evidence="3" type="ORF">PIIN_00385</name>
</gene>
<dbReference type="GO" id="GO:0003924">
    <property type="term" value="F:GTPase activity"/>
    <property type="evidence" value="ECO:0007669"/>
    <property type="project" value="InterPro"/>
</dbReference>
<dbReference type="InParanoid" id="G4T5W2"/>
<dbReference type="OrthoDB" id="3212925at2759"/>
<evidence type="ECO:0000256" key="1">
    <source>
        <dbReference type="ARBA" id="ARBA00022741"/>
    </source>
</evidence>
<comment type="caution">
    <text evidence="3">The sequence shown here is derived from an EMBL/GenBank/DDBJ whole genome shotgun (WGS) entry which is preliminary data.</text>
</comment>
<protein>
    <submittedName>
        <fullName evidence="3">Related to GTP-binding protein of the rho family</fullName>
    </submittedName>
</protein>
<evidence type="ECO:0000256" key="2">
    <source>
        <dbReference type="ARBA" id="ARBA00023134"/>
    </source>
</evidence>
<dbReference type="PROSITE" id="PS51420">
    <property type="entry name" value="RHO"/>
    <property type="match status" value="1"/>
</dbReference>
<dbReference type="InterPro" id="IPR001806">
    <property type="entry name" value="Small_GTPase"/>
</dbReference>
<evidence type="ECO:0000313" key="4">
    <source>
        <dbReference type="Proteomes" id="UP000007148"/>
    </source>
</evidence>
<name>G4T5W2_SERID</name>
<dbReference type="EMBL" id="CAFZ01000005">
    <property type="protein sequence ID" value="CCA66705.1"/>
    <property type="molecule type" value="Genomic_DNA"/>
</dbReference>
<dbReference type="GO" id="GO:0007264">
    <property type="term" value="P:small GTPase-mediated signal transduction"/>
    <property type="evidence" value="ECO:0007669"/>
    <property type="project" value="InterPro"/>
</dbReference>
<dbReference type="HOGENOM" id="CLU_041217_21_2_1"/>
<dbReference type="PROSITE" id="PS51421">
    <property type="entry name" value="RAS"/>
    <property type="match status" value="1"/>
</dbReference>
<dbReference type="PRINTS" id="PR00449">
    <property type="entry name" value="RASTRNSFRMNG"/>
</dbReference>
<dbReference type="Pfam" id="PF00071">
    <property type="entry name" value="Ras"/>
    <property type="match status" value="1"/>
</dbReference>
<dbReference type="PANTHER" id="PTHR24072">
    <property type="entry name" value="RHO FAMILY GTPASE"/>
    <property type="match status" value="1"/>
</dbReference>
<dbReference type="AlphaFoldDB" id="G4T5W2"/>
<organism evidence="3 4">
    <name type="scientific">Serendipita indica (strain DSM 11827)</name>
    <name type="common">Root endophyte fungus</name>
    <name type="synonym">Piriformospora indica</name>
    <dbReference type="NCBI Taxonomy" id="1109443"/>
    <lineage>
        <taxon>Eukaryota</taxon>
        <taxon>Fungi</taxon>
        <taxon>Dikarya</taxon>
        <taxon>Basidiomycota</taxon>
        <taxon>Agaricomycotina</taxon>
        <taxon>Agaricomycetes</taxon>
        <taxon>Sebacinales</taxon>
        <taxon>Serendipitaceae</taxon>
        <taxon>Serendipita</taxon>
    </lineage>
</organism>
<keyword evidence="2" id="KW-0342">GTP-binding</keyword>
<proteinExistence type="predicted"/>
<accession>G4T5W2</accession>
<dbReference type="Gene3D" id="3.40.50.300">
    <property type="entry name" value="P-loop containing nucleotide triphosphate hydrolases"/>
    <property type="match status" value="1"/>
</dbReference>
<dbReference type="SUPFAM" id="SSF52540">
    <property type="entry name" value="P-loop containing nucleoside triphosphate hydrolases"/>
    <property type="match status" value="1"/>
</dbReference>
<dbReference type="OMA" id="RINASRY"/>
<dbReference type="InterPro" id="IPR027417">
    <property type="entry name" value="P-loop_NTPase"/>
</dbReference>